<dbReference type="InterPro" id="IPR035306">
    <property type="entry name" value="Ribosomal_uS12m"/>
</dbReference>
<keyword evidence="2" id="KW-0687">Ribonucleoprotein</keyword>
<keyword evidence="1" id="KW-0472">Membrane</keyword>
<geneLocation type="mitochondrion" evidence="2"/>
<keyword evidence="1" id="KW-0812">Transmembrane</keyword>
<keyword evidence="1" id="KW-1133">Transmembrane helix</keyword>
<feature type="transmembrane region" description="Helical" evidence="1">
    <location>
        <begin position="35"/>
        <end position="56"/>
    </location>
</feature>
<evidence type="ECO:0000256" key="1">
    <source>
        <dbReference type="SAM" id="Phobius"/>
    </source>
</evidence>
<organism evidence="2">
    <name type="scientific">Perkinsela sp. GillNOR1/I</name>
    <dbReference type="NCBI Taxonomy" id="1766904"/>
    <lineage>
        <taxon>Eukaryota</taxon>
        <taxon>Discoba</taxon>
        <taxon>Euglenozoa</taxon>
        <taxon>Kinetoplastea</taxon>
        <taxon>Prokinetoplastina</taxon>
        <taxon>Ichthyobodonidae</taxon>
        <taxon>Perkinsela</taxon>
    </lineage>
</organism>
<dbReference type="GO" id="GO:0005840">
    <property type="term" value="C:ribosome"/>
    <property type="evidence" value="ECO:0007669"/>
    <property type="project" value="UniProtKB-KW"/>
</dbReference>
<keyword evidence="2" id="KW-0689">Ribosomal protein</keyword>
<accession>A0A0U2SRJ5</accession>
<proteinExistence type="predicted"/>
<evidence type="ECO:0000313" key="2">
    <source>
        <dbReference type="EMBL" id="ALR87304.1"/>
    </source>
</evidence>
<dbReference type="Pfam" id="PF17487">
    <property type="entry name" value="Ribosomal_S12"/>
    <property type="match status" value="1"/>
</dbReference>
<gene>
    <name evidence="2" type="primary">rps12</name>
</gene>
<reference evidence="2" key="1">
    <citation type="journal article" date="2015" name="MBio">
        <title>Gene Loss and Error-Prone RNA Editing in the Mitochondrion of Perkinsela, an Endosymbiotic Kinetoplastid.</title>
        <authorList>
            <person name="David V."/>
            <person name="Flegontov P."/>
            <person name="Gerasimov E."/>
            <person name="Tanifuji G."/>
            <person name="Hashimi H."/>
            <person name="Logacheva M.D."/>
            <person name="Maruyama S."/>
            <person name="Onodera N.T."/>
            <person name="Gray M.W."/>
            <person name="Archibald J.M."/>
            <person name="Lukes J."/>
        </authorList>
    </citation>
    <scope>NUCLEOTIDE SEQUENCE</scope>
</reference>
<name>A0A0U2SRJ5_9EUGL</name>
<keyword evidence="2" id="KW-0496">Mitochondrion</keyword>
<dbReference type="AlphaFoldDB" id="A0A0U2SRJ5"/>
<protein>
    <submittedName>
        <fullName evidence="2">Ribosomal protein S12</fullName>
    </submittedName>
</protein>
<dbReference type="EMBL" id="KT272168">
    <property type="protein sequence ID" value="ALR87304.1"/>
    <property type="molecule type" value="Genomic_DNA"/>
</dbReference>
<sequence>MLFGFLVRYGFIEFFFFVSPRLPSSGNRFLYELDMRFFFVCYDFVLLGFSVLLSSLLFYEGFGFWLFMDVPFGLYYFSRG</sequence>